<keyword evidence="9" id="KW-1185">Reference proteome</keyword>
<dbReference type="GO" id="GO:0005869">
    <property type="term" value="C:dynactin complex"/>
    <property type="evidence" value="ECO:0007669"/>
    <property type="project" value="InterPro"/>
</dbReference>
<evidence type="ECO:0000313" key="9">
    <source>
        <dbReference type="Proteomes" id="UP001233271"/>
    </source>
</evidence>
<dbReference type="KEGG" id="ccac:CcaHIS019_0508050"/>
<dbReference type="RefSeq" id="XP_060458442.1">
    <property type="nucleotide sequence ID" value="XM_060602004.1"/>
</dbReference>
<sequence length="184" mass="18979">MSQAPAPSPLPLPPDASASPRAPRAPFAFSPYSSSPPSSSLPPSSTASPRRSPTKRRLVLRAGPETFVASESRLDGTLSLGTGCVIHPKATVIAAAGASIFLGDGVVIEEMAEVLFRGPGRATIGSGTVVMVGAVVDLVPDSPEGSRAVGEWCRGGGDAVPHCYIWFGEFNKARDEAPGVQTQR</sequence>
<evidence type="ECO:0000256" key="5">
    <source>
        <dbReference type="ARBA" id="ARBA00023212"/>
    </source>
</evidence>
<dbReference type="PANTHER" id="PTHR13072">
    <property type="entry name" value="DYNACTIN 6"/>
    <property type="match status" value="1"/>
</dbReference>
<keyword evidence="4" id="KW-0963">Cytoplasm</keyword>
<evidence type="ECO:0000256" key="1">
    <source>
        <dbReference type="ARBA" id="ARBA00004245"/>
    </source>
</evidence>
<feature type="compositionally biased region" description="Pro residues" evidence="7">
    <location>
        <begin position="1"/>
        <end position="14"/>
    </location>
</feature>
<dbReference type="PANTHER" id="PTHR13072:SF0">
    <property type="entry name" value="DYNACTIN SUBUNIT 6"/>
    <property type="match status" value="1"/>
</dbReference>
<dbReference type="EMBL" id="AP028216">
    <property type="protein sequence ID" value="BEI93177.1"/>
    <property type="molecule type" value="Genomic_DNA"/>
</dbReference>
<dbReference type="SUPFAM" id="SSF51161">
    <property type="entry name" value="Trimeric LpxA-like enzymes"/>
    <property type="match status" value="1"/>
</dbReference>
<evidence type="ECO:0000256" key="3">
    <source>
        <dbReference type="ARBA" id="ARBA00016573"/>
    </source>
</evidence>
<reference evidence="8" key="1">
    <citation type="journal article" date="2023" name="BMC Genomics">
        <title>Chromosome-level genome assemblies of Cutaneotrichosporon spp. (Trichosporonales, Basidiomycota) reveal imbalanced evolution between nucleotide sequences and chromosome synteny.</title>
        <authorList>
            <person name="Kobayashi Y."/>
            <person name="Kayamori A."/>
            <person name="Aoki K."/>
            <person name="Shiwa Y."/>
            <person name="Matsutani M."/>
            <person name="Fujita N."/>
            <person name="Sugita T."/>
            <person name="Iwasaki W."/>
            <person name="Tanaka N."/>
            <person name="Takashima M."/>
        </authorList>
    </citation>
    <scope>NUCLEOTIDE SEQUENCE</scope>
    <source>
        <strain evidence="8">HIS019</strain>
    </source>
</reference>
<dbReference type="GO" id="GO:0070840">
    <property type="term" value="F:dynein complex binding"/>
    <property type="evidence" value="ECO:0007669"/>
    <property type="project" value="TreeGrafter"/>
</dbReference>
<dbReference type="GeneID" id="85497047"/>
<dbReference type="InterPro" id="IPR011004">
    <property type="entry name" value="Trimer_LpxA-like_sf"/>
</dbReference>
<comment type="subcellular location">
    <subcellularLocation>
        <location evidence="1">Cytoplasm</location>
        <location evidence="1">Cytoskeleton</location>
    </subcellularLocation>
</comment>
<comment type="similarity">
    <text evidence="2">Belongs to the dynactin subunits 5/6 family. Dynactin subunit 6 subfamily.</text>
</comment>
<feature type="compositionally biased region" description="Low complexity" evidence="7">
    <location>
        <begin position="15"/>
        <end position="51"/>
    </location>
</feature>
<evidence type="ECO:0000313" key="8">
    <source>
        <dbReference type="EMBL" id="BEI93177.1"/>
    </source>
</evidence>
<dbReference type="AlphaFoldDB" id="A0AA48L745"/>
<dbReference type="Proteomes" id="UP001233271">
    <property type="component" value="Chromosome 5"/>
</dbReference>
<evidence type="ECO:0000256" key="4">
    <source>
        <dbReference type="ARBA" id="ARBA00022490"/>
    </source>
</evidence>
<comment type="function">
    <text evidence="6">Part of the dynactin complex that activates the molecular motor dynein for ultra-processive transport along microtubules.</text>
</comment>
<proteinExistence type="inferred from homology"/>
<dbReference type="InterPro" id="IPR027777">
    <property type="entry name" value="DCTN6"/>
</dbReference>
<name>A0AA48L745_9TREE</name>
<protein>
    <recommendedName>
        <fullName evidence="3">Dynactin subunit 6</fullName>
    </recommendedName>
</protein>
<dbReference type="Gene3D" id="2.160.10.10">
    <property type="entry name" value="Hexapeptide repeat proteins"/>
    <property type="match status" value="1"/>
</dbReference>
<keyword evidence="5" id="KW-0206">Cytoskeleton</keyword>
<evidence type="ECO:0000256" key="7">
    <source>
        <dbReference type="SAM" id="MobiDB-lite"/>
    </source>
</evidence>
<evidence type="ECO:0000256" key="2">
    <source>
        <dbReference type="ARBA" id="ARBA00007719"/>
    </source>
</evidence>
<organism evidence="8 9">
    <name type="scientific">Cutaneotrichosporon cavernicola</name>
    <dbReference type="NCBI Taxonomy" id="279322"/>
    <lineage>
        <taxon>Eukaryota</taxon>
        <taxon>Fungi</taxon>
        <taxon>Dikarya</taxon>
        <taxon>Basidiomycota</taxon>
        <taxon>Agaricomycotina</taxon>
        <taxon>Tremellomycetes</taxon>
        <taxon>Trichosporonales</taxon>
        <taxon>Trichosporonaceae</taxon>
        <taxon>Cutaneotrichosporon</taxon>
    </lineage>
</organism>
<evidence type="ECO:0000256" key="6">
    <source>
        <dbReference type="ARBA" id="ARBA00034687"/>
    </source>
</evidence>
<dbReference type="GO" id="GO:0007052">
    <property type="term" value="P:mitotic spindle organization"/>
    <property type="evidence" value="ECO:0007669"/>
    <property type="project" value="TreeGrafter"/>
</dbReference>
<accession>A0AA48L745</accession>
<feature type="region of interest" description="Disordered" evidence="7">
    <location>
        <begin position="1"/>
        <end position="62"/>
    </location>
</feature>
<gene>
    <name evidence="8" type="ORF">CcaverHIS019_0508050</name>
</gene>